<evidence type="ECO:0000259" key="5">
    <source>
        <dbReference type="PROSITE" id="PS50931"/>
    </source>
</evidence>
<dbReference type="PANTHER" id="PTHR30419">
    <property type="entry name" value="HTH-TYPE TRANSCRIPTIONAL REGULATOR YBHD"/>
    <property type="match status" value="1"/>
</dbReference>
<evidence type="ECO:0000256" key="1">
    <source>
        <dbReference type="ARBA" id="ARBA00009437"/>
    </source>
</evidence>
<reference evidence="6" key="1">
    <citation type="submission" date="2017-10" db="EMBL/GenBank/DDBJ databases">
        <title>Kefir isolates.</title>
        <authorList>
            <person name="Kim Y."/>
            <person name="Blasche S."/>
        </authorList>
    </citation>
    <scope>NUCLEOTIDE SEQUENCE [LARGE SCALE GENOMIC DNA]</scope>
    <source>
        <strain evidence="6">OG2-2</strain>
    </source>
</reference>
<dbReference type="InterPro" id="IPR000847">
    <property type="entry name" value="LysR_HTH_N"/>
</dbReference>
<evidence type="ECO:0000256" key="3">
    <source>
        <dbReference type="ARBA" id="ARBA00023125"/>
    </source>
</evidence>
<dbReference type="GO" id="GO:0003677">
    <property type="term" value="F:DNA binding"/>
    <property type="evidence" value="ECO:0007669"/>
    <property type="project" value="UniProtKB-KW"/>
</dbReference>
<evidence type="ECO:0000313" key="7">
    <source>
        <dbReference type="Proteomes" id="UP000219947"/>
    </source>
</evidence>
<evidence type="ECO:0000256" key="2">
    <source>
        <dbReference type="ARBA" id="ARBA00023015"/>
    </source>
</evidence>
<keyword evidence="2" id="KW-0805">Transcription regulation</keyword>
<dbReference type="InterPro" id="IPR050950">
    <property type="entry name" value="HTH-type_LysR_regulators"/>
</dbReference>
<organism evidence="6 7">
    <name type="scientific">Rothia dentocariosa</name>
    <dbReference type="NCBI Taxonomy" id="2047"/>
    <lineage>
        <taxon>Bacteria</taxon>
        <taxon>Bacillati</taxon>
        <taxon>Actinomycetota</taxon>
        <taxon>Actinomycetes</taxon>
        <taxon>Micrococcales</taxon>
        <taxon>Micrococcaceae</taxon>
        <taxon>Rothia</taxon>
    </lineage>
</organism>
<evidence type="ECO:0000256" key="4">
    <source>
        <dbReference type="ARBA" id="ARBA00023163"/>
    </source>
</evidence>
<evidence type="ECO:0000313" key="6">
    <source>
        <dbReference type="EMBL" id="PEN17267.1"/>
    </source>
</evidence>
<dbReference type="FunFam" id="1.10.10.10:FF:000001">
    <property type="entry name" value="LysR family transcriptional regulator"/>
    <property type="match status" value="1"/>
</dbReference>
<comment type="caution">
    <text evidence="6">The sequence shown here is derived from an EMBL/GenBank/DDBJ whole genome shotgun (WGS) entry which is preliminary data.</text>
</comment>
<dbReference type="PROSITE" id="PS50931">
    <property type="entry name" value="HTH_LYSR"/>
    <property type="match status" value="1"/>
</dbReference>
<protein>
    <submittedName>
        <fullName evidence="6">LysR family transcriptional regulator</fullName>
    </submittedName>
</protein>
<dbReference type="GO" id="GO:0003700">
    <property type="term" value="F:DNA-binding transcription factor activity"/>
    <property type="evidence" value="ECO:0007669"/>
    <property type="project" value="InterPro"/>
</dbReference>
<dbReference type="Gene3D" id="1.10.10.10">
    <property type="entry name" value="Winged helix-like DNA-binding domain superfamily/Winged helix DNA-binding domain"/>
    <property type="match status" value="1"/>
</dbReference>
<dbReference type="SUPFAM" id="SSF53850">
    <property type="entry name" value="Periplasmic binding protein-like II"/>
    <property type="match status" value="1"/>
</dbReference>
<name>A0A2A8D920_9MICC</name>
<dbReference type="InterPro" id="IPR036390">
    <property type="entry name" value="WH_DNA-bd_sf"/>
</dbReference>
<dbReference type="RefSeq" id="WP_048779658.1">
    <property type="nucleotide sequence ID" value="NZ_CAURLQ010000011.1"/>
</dbReference>
<feature type="domain" description="HTH lysR-type" evidence="5">
    <location>
        <begin position="1"/>
        <end position="57"/>
    </location>
</feature>
<dbReference type="Pfam" id="PF03466">
    <property type="entry name" value="LysR_substrate"/>
    <property type="match status" value="1"/>
</dbReference>
<dbReference type="InterPro" id="IPR036388">
    <property type="entry name" value="WH-like_DNA-bd_sf"/>
</dbReference>
<dbReference type="Proteomes" id="UP000219947">
    <property type="component" value="Unassembled WGS sequence"/>
</dbReference>
<dbReference type="Pfam" id="PF00126">
    <property type="entry name" value="HTH_1"/>
    <property type="match status" value="1"/>
</dbReference>
<dbReference type="CDD" id="cd05466">
    <property type="entry name" value="PBP2_LTTR_substrate"/>
    <property type="match status" value="1"/>
</dbReference>
<keyword evidence="3" id="KW-0238">DNA-binding</keyword>
<dbReference type="AlphaFoldDB" id="A0A2A8D920"/>
<dbReference type="Gene3D" id="3.40.190.290">
    <property type="match status" value="1"/>
</dbReference>
<gene>
    <name evidence="6" type="ORF">CRM92_04445</name>
</gene>
<dbReference type="EMBL" id="PDEV01000001">
    <property type="protein sequence ID" value="PEN17267.1"/>
    <property type="molecule type" value="Genomic_DNA"/>
</dbReference>
<dbReference type="GO" id="GO:0005829">
    <property type="term" value="C:cytosol"/>
    <property type="evidence" value="ECO:0007669"/>
    <property type="project" value="TreeGrafter"/>
</dbReference>
<proteinExistence type="inferred from homology"/>
<keyword evidence="7" id="KW-1185">Reference proteome</keyword>
<accession>A0A2A8D920</accession>
<dbReference type="PRINTS" id="PR00039">
    <property type="entry name" value="HTHLYSR"/>
</dbReference>
<dbReference type="InterPro" id="IPR005119">
    <property type="entry name" value="LysR_subst-bd"/>
</dbReference>
<dbReference type="SUPFAM" id="SSF46785">
    <property type="entry name" value="Winged helix' DNA-binding domain"/>
    <property type="match status" value="1"/>
</dbReference>
<sequence length="292" mass="31542">MELRYLESFEAVVRCGGFTKAAADLHLAQPAISAHVKRLEKELGVTLLNRSRTVTLSAAGEQFLPYARLALANLEEGKRLMQSFHSVSAGHVRVAVTPLTGNFDVAGLLSRFRARYPQVTISLSTGLIAELLGKLEAGQVDVVIGPAGAADERQGWQRTEITSERLVLITPLAGRGHVSTLADVAHESFVCLPSDSGLRHLLNEAFGVIGVKPRVDFETHSPDSIREMVAANLGCAIIAQSIVEKQGTAVRVHHIPGLPPHPPISVMSEEEPAPPTARFLEELETAIREHAR</sequence>
<comment type="similarity">
    <text evidence="1">Belongs to the LysR transcriptional regulatory family.</text>
</comment>
<keyword evidence="4" id="KW-0804">Transcription</keyword>